<organism evidence="2 3">
    <name type="scientific">Spirosoma radiotolerans</name>
    <dbReference type="NCBI Taxonomy" id="1379870"/>
    <lineage>
        <taxon>Bacteria</taxon>
        <taxon>Pseudomonadati</taxon>
        <taxon>Bacteroidota</taxon>
        <taxon>Cytophagia</taxon>
        <taxon>Cytophagales</taxon>
        <taxon>Cytophagaceae</taxon>
        <taxon>Spirosoma</taxon>
    </lineage>
</organism>
<reference evidence="2 3" key="1">
    <citation type="journal article" date="2014" name="Curr. Microbiol.">
        <title>Spirosoma radiotolerans sp. nov., a gamma-radiation-resistant bacterium isolated from gamma ray-irradiated soil.</title>
        <authorList>
            <person name="Lee J.J."/>
            <person name="Srinivasan S."/>
            <person name="Lim S."/>
            <person name="Joe M."/>
            <person name="Im S."/>
            <person name="Bae S.I."/>
            <person name="Park K.R."/>
            <person name="Han J.H."/>
            <person name="Park S.H."/>
            <person name="Joo B.M."/>
            <person name="Park S.J."/>
            <person name="Kim M.K."/>
        </authorList>
    </citation>
    <scope>NUCLEOTIDE SEQUENCE [LARGE SCALE GENOMIC DNA]</scope>
    <source>
        <strain evidence="2 3">DG5A</strain>
    </source>
</reference>
<dbReference type="EMBL" id="CP010429">
    <property type="protein sequence ID" value="AKD54931.1"/>
    <property type="molecule type" value="Genomic_DNA"/>
</dbReference>
<keyword evidence="3" id="KW-1185">Reference proteome</keyword>
<dbReference type="InterPro" id="IPR035901">
    <property type="entry name" value="GIY-YIG_endonuc_sf"/>
</dbReference>
<dbReference type="HOGENOM" id="CLU_1561916_0_0_10"/>
<evidence type="ECO:0000313" key="2">
    <source>
        <dbReference type="EMBL" id="AKD54931.1"/>
    </source>
</evidence>
<name>A0A0E3V6X7_9BACT</name>
<dbReference type="CDD" id="cd00719">
    <property type="entry name" value="GIY-YIG_SF"/>
    <property type="match status" value="1"/>
</dbReference>
<dbReference type="PATRIC" id="fig|1379870.5.peg.1848"/>
<dbReference type="PROSITE" id="PS50164">
    <property type="entry name" value="GIY_YIG"/>
    <property type="match status" value="1"/>
</dbReference>
<dbReference type="AlphaFoldDB" id="A0A0E3V6X7"/>
<dbReference type="STRING" id="1379870.SD10_08475"/>
<evidence type="ECO:0000259" key="1">
    <source>
        <dbReference type="PROSITE" id="PS50164"/>
    </source>
</evidence>
<dbReference type="KEGG" id="srd:SD10_08475"/>
<dbReference type="SUPFAM" id="SSF82771">
    <property type="entry name" value="GIY-YIG endonuclease"/>
    <property type="match status" value="1"/>
</dbReference>
<dbReference type="Pfam" id="PF01541">
    <property type="entry name" value="GIY-YIG"/>
    <property type="match status" value="1"/>
</dbReference>
<protein>
    <recommendedName>
        <fullName evidence="1">GIY-YIG domain-containing protein</fullName>
    </recommendedName>
</protein>
<accession>A0A0E3V6X7</accession>
<proteinExistence type="predicted"/>
<gene>
    <name evidence="2" type="ORF">SD10_08475</name>
</gene>
<evidence type="ECO:0000313" key="3">
    <source>
        <dbReference type="Proteomes" id="UP000033054"/>
    </source>
</evidence>
<feature type="domain" description="GIY-YIG" evidence="1">
    <location>
        <begin position="9"/>
        <end position="102"/>
    </location>
</feature>
<sequence>MDSSTLVLPQPCIYYLIDARNEVVYIGQTTNLQARLREHKVTGLDFVRFRFFQCDECDLDRLQQGAIARLNPPLNKPQKTKSTLGSLSKQLICLKYNITPIAFERLRESFGLKATSSFGNVKYYRPEDVDAWVRRFNRLVLSGRHVLQAKPTYLAVGISTRTKQIQLYTKQ</sequence>
<dbReference type="Proteomes" id="UP000033054">
    <property type="component" value="Chromosome"/>
</dbReference>
<dbReference type="InterPro" id="IPR000305">
    <property type="entry name" value="GIY-YIG_endonuc"/>
</dbReference>